<dbReference type="RefSeq" id="WP_260748829.1">
    <property type="nucleotide sequence ID" value="NZ_CP092109.1"/>
</dbReference>
<name>A0ABY5ZMZ1_9BACT</name>
<keyword evidence="1" id="KW-0479">Metal-binding</keyword>
<protein>
    <submittedName>
        <fullName evidence="3">DNA gyrase inhibitor YacG</fullName>
    </submittedName>
</protein>
<organism evidence="3 4">
    <name type="scientific">Geoalkalibacter halelectricus</name>
    <dbReference type="NCBI Taxonomy" id="2847045"/>
    <lineage>
        <taxon>Bacteria</taxon>
        <taxon>Pseudomonadati</taxon>
        <taxon>Thermodesulfobacteriota</taxon>
        <taxon>Desulfuromonadia</taxon>
        <taxon>Desulfuromonadales</taxon>
        <taxon>Geoalkalibacteraceae</taxon>
        <taxon>Geoalkalibacter</taxon>
    </lineage>
</organism>
<accession>A0ABY5ZMZ1</accession>
<proteinExistence type="inferred from homology"/>
<dbReference type="InterPro" id="IPR013088">
    <property type="entry name" value="Znf_NHR/GATA"/>
</dbReference>
<dbReference type="EMBL" id="CP092109">
    <property type="protein sequence ID" value="UWZ80473.1"/>
    <property type="molecule type" value="Genomic_DNA"/>
</dbReference>
<evidence type="ECO:0000256" key="1">
    <source>
        <dbReference type="ARBA" id="ARBA00022723"/>
    </source>
</evidence>
<reference evidence="3" key="1">
    <citation type="journal article" date="2022" name="Environ. Microbiol.">
        <title>Geoalkalibacter halelectricus SAP #1 sp. nov. possessing extracellular electron transfer and mineral#reducing capabilities from a haloalkaline environment.</title>
        <authorList>
            <person name="Yadav S."/>
            <person name="Singh R."/>
            <person name="Sundharam S.S."/>
            <person name="Chaudhary S."/>
            <person name="Krishnamurthi S."/>
            <person name="Patil S.A."/>
        </authorList>
    </citation>
    <scope>NUCLEOTIDE SEQUENCE</scope>
    <source>
        <strain evidence="3">SAP-1</strain>
    </source>
</reference>
<keyword evidence="2" id="KW-0862">Zinc</keyword>
<dbReference type="SUPFAM" id="SSF57716">
    <property type="entry name" value="Glucocorticoid receptor-like (DNA-binding domain)"/>
    <property type="match status" value="1"/>
</dbReference>
<dbReference type="Proteomes" id="UP001060414">
    <property type="component" value="Chromosome"/>
</dbReference>
<dbReference type="HAMAP" id="MF_00649">
    <property type="entry name" value="DNA_gyrase_inhibitor_YacG"/>
    <property type="match status" value="1"/>
</dbReference>
<dbReference type="Gene3D" id="3.30.50.10">
    <property type="entry name" value="Erythroid Transcription Factor GATA-1, subunit A"/>
    <property type="match status" value="1"/>
</dbReference>
<evidence type="ECO:0000313" key="3">
    <source>
        <dbReference type="EMBL" id="UWZ80473.1"/>
    </source>
</evidence>
<gene>
    <name evidence="3" type="ORF">L9S41_03515</name>
</gene>
<keyword evidence="4" id="KW-1185">Reference proteome</keyword>
<dbReference type="PANTHER" id="PTHR36150">
    <property type="entry name" value="DNA GYRASE INHIBITOR YACG"/>
    <property type="match status" value="1"/>
</dbReference>
<evidence type="ECO:0000256" key="2">
    <source>
        <dbReference type="ARBA" id="ARBA00022833"/>
    </source>
</evidence>
<dbReference type="Pfam" id="PF03884">
    <property type="entry name" value="YacG"/>
    <property type="match status" value="1"/>
</dbReference>
<sequence>MTEKKSRKIYCPYCRSEVRWEGNPHRPFCSERCRLVDLGKWAREEYTIPGEKAPTEEPDDNN</sequence>
<evidence type="ECO:0000313" key="4">
    <source>
        <dbReference type="Proteomes" id="UP001060414"/>
    </source>
</evidence>
<dbReference type="InterPro" id="IPR005584">
    <property type="entry name" value="DNA_gyrase_inhibitor_YacG"/>
</dbReference>
<dbReference type="PANTHER" id="PTHR36150:SF1">
    <property type="entry name" value="DNA GYRASE INHIBITOR YACG"/>
    <property type="match status" value="1"/>
</dbReference>